<evidence type="ECO:0000256" key="7">
    <source>
        <dbReference type="ARBA" id="ARBA00023239"/>
    </source>
</evidence>
<evidence type="ECO:0000256" key="2">
    <source>
        <dbReference type="ARBA" id="ARBA00022670"/>
    </source>
</evidence>
<evidence type="ECO:0000256" key="5">
    <source>
        <dbReference type="ARBA" id="ARBA00023124"/>
    </source>
</evidence>
<keyword evidence="10" id="KW-1185">Reference proteome</keyword>
<sequence length="125" mass="13914">MLMRSRLHPDTGERHLGLLRWGLVPSFAKDMSGAAKCINARADTVASKPSFRTAFKKGRCLVPTNSYFEWQVLSDGGKQPYAIGLANDPMMAFAGLWECWKNPASEEWIHTYSIRCSGLIPLGQP</sequence>
<comment type="similarity">
    <text evidence="1 8">Belongs to the SOS response-associated peptidase family.</text>
</comment>
<keyword evidence="2 8" id="KW-0645">Protease</keyword>
<evidence type="ECO:0000256" key="6">
    <source>
        <dbReference type="ARBA" id="ARBA00023125"/>
    </source>
</evidence>
<dbReference type="InterPro" id="IPR003738">
    <property type="entry name" value="SRAP"/>
</dbReference>
<keyword evidence="6" id="KW-0238">DNA-binding</keyword>
<dbReference type="AlphaFoldDB" id="A0A560H8B8"/>
<dbReference type="Pfam" id="PF02586">
    <property type="entry name" value="SRAP"/>
    <property type="match status" value="1"/>
</dbReference>
<accession>A0A560H8B8</accession>
<keyword evidence="4 8" id="KW-0378">Hydrolase</keyword>
<organism evidence="9 10">
    <name type="scientific">Nitrospirillum amazonense</name>
    <dbReference type="NCBI Taxonomy" id="28077"/>
    <lineage>
        <taxon>Bacteria</taxon>
        <taxon>Pseudomonadati</taxon>
        <taxon>Pseudomonadota</taxon>
        <taxon>Alphaproteobacteria</taxon>
        <taxon>Rhodospirillales</taxon>
        <taxon>Azospirillaceae</taxon>
        <taxon>Nitrospirillum</taxon>
    </lineage>
</organism>
<keyword evidence="3" id="KW-0227">DNA damage</keyword>
<dbReference type="EC" id="3.4.-.-" evidence="8"/>
<dbReference type="EMBL" id="VITR01000006">
    <property type="protein sequence ID" value="TWB42587.1"/>
    <property type="molecule type" value="Genomic_DNA"/>
</dbReference>
<keyword evidence="5" id="KW-0190">Covalent protein-DNA linkage</keyword>
<dbReference type="GO" id="GO:0016829">
    <property type="term" value="F:lyase activity"/>
    <property type="evidence" value="ECO:0007669"/>
    <property type="project" value="UniProtKB-KW"/>
</dbReference>
<dbReference type="Proteomes" id="UP000315751">
    <property type="component" value="Unassembled WGS sequence"/>
</dbReference>
<dbReference type="OrthoDB" id="9782620at2"/>
<dbReference type="SUPFAM" id="SSF143081">
    <property type="entry name" value="BB1717-like"/>
    <property type="match status" value="1"/>
</dbReference>
<dbReference type="PANTHER" id="PTHR13604:SF0">
    <property type="entry name" value="ABASIC SITE PROCESSING PROTEIN HMCES"/>
    <property type="match status" value="1"/>
</dbReference>
<reference evidence="9 10" key="1">
    <citation type="submission" date="2019-06" db="EMBL/GenBank/DDBJ databases">
        <title>Genomic Encyclopedia of Type Strains, Phase IV (KMG-V): Genome sequencing to study the core and pangenomes of soil and plant-associated prokaryotes.</title>
        <authorList>
            <person name="Whitman W."/>
        </authorList>
    </citation>
    <scope>NUCLEOTIDE SEQUENCE [LARGE SCALE GENOMIC DNA]</scope>
    <source>
        <strain evidence="9 10">BR 11622</strain>
    </source>
</reference>
<dbReference type="GO" id="GO:0006508">
    <property type="term" value="P:proteolysis"/>
    <property type="evidence" value="ECO:0007669"/>
    <property type="project" value="UniProtKB-KW"/>
</dbReference>
<proteinExistence type="inferred from homology"/>
<keyword evidence="7" id="KW-0456">Lyase</keyword>
<evidence type="ECO:0000256" key="8">
    <source>
        <dbReference type="RuleBase" id="RU364100"/>
    </source>
</evidence>
<dbReference type="PANTHER" id="PTHR13604">
    <property type="entry name" value="DC12-RELATED"/>
    <property type="match status" value="1"/>
</dbReference>
<name>A0A560H8B8_9PROT</name>
<gene>
    <name evidence="9" type="ORF">FBZ90_106187</name>
</gene>
<dbReference type="GO" id="GO:0003697">
    <property type="term" value="F:single-stranded DNA binding"/>
    <property type="evidence" value="ECO:0007669"/>
    <property type="project" value="InterPro"/>
</dbReference>
<evidence type="ECO:0000256" key="3">
    <source>
        <dbReference type="ARBA" id="ARBA00022763"/>
    </source>
</evidence>
<dbReference type="Gene3D" id="3.90.1680.10">
    <property type="entry name" value="SOS response associated peptidase-like"/>
    <property type="match status" value="1"/>
</dbReference>
<evidence type="ECO:0000256" key="1">
    <source>
        <dbReference type="ARBA" id="ARBA00008136"/>
    </source>
</evidence>
<evidence type="ECO:0000313" key="9">
    <source>
        <dbReference type="EMBL" id="TWB42587.1"/>
    </source>
</evidence>
<comment type="caution">
    <text evidence="9">The sequence shown here is derived from an EMBL/GenBank/DDBJ whole genome shotgun (WGS) entry which is preliminary data.</text>
</comment>
<evidence type="ECO:0000313" key="10">
    <source>
        <dbReference type="Proteomes" id="UP000315751"/>
    </source>
</evidence>
<dbReference type="GO" id="GO:0008233">
    <property type="term" value="F:peptidase activity"/>
    <property type="evidence" value="ECO:0007669"/>
    <property type="project" value="UniProtKB-KW"/>
</dbReference>
<dbReference type="GO" id="GO:0106300">
    <property type="term" value="P:protein-DNA covalent cross-linking repair"/>
    <property type="evidence" value="ECO:0007669"/>
    <property type="project" value="InterPro"/>
</dbReference>
<evidence type="ECO:0000256" key="4">
    <source>
        <dbReference type="ARBA" id="ARBA00022801"/>
    </source>
</evidence>
<dbReference type="InterPro" id="IPR036590">
    <property type="entry name" value="SRAP-like"/>
</dbReference>
<protein>
    <recommendedName>
        <fullName evidence="8">Abasic site processing protein</fullName>
        <ecNumber evidence="8">3.4.-.-</ecNumber>
    </recommendedName>
</protein>